<keyword evidence="3 14" id="KW-0813">Transport</keyword>
<dbReference type="InterPro" id="IPR018108">
    <property type="entry name" value="MCP_transmembrane"/>
</dbReference>
<evidence type="ECO:0000256" key="13">
    <source>
        <dbReference type="PROSITE-ProRule" id="PRU00282"/>
    </source>
</evidence>
<comment type="caution">
    <text evidence="15">The sequence shown here is derived from an EMBL/GenBank/DDBJ whole genome shotgun (WGS) entry which is preliminary data.</text>
</comment>
<dbReference type="PROSITE" id="PS50920">
    <property type="entry name" value="SOLCAR"/>
    <property type="match status" value="3"/>
</dbReference>
<evidence type="ECO:0000256" key="7">
    <source>
        <dbReference type="ARBA" id="ARBA00023128"/>
    </source>
</evidence>
<evidence type="ECO:0000313" key="15">
    <source>
        <dbReference type="EMBL" id="KAK7113513.1"/>
    </source>
</evidence>
<dbReference type="PRINTS" id="PR00926">
    <property type="entry name" value="MITOCARRIER"/>
</dbReference>
<evidence type="ECO:0000256" key="4">
    <source>
        <dbReference type="ARBA" id="ARBA00022692"/>
    </source>
</evidence>
<comment type="catalytic activity">
    <reaction evidence="12">
        <text>thiamine phosphate(out) + thiamine diphosphate(in) = thiamine phosphate(in) + thiamine diphosphate(out)</text>
        <dbReference type="Rhea" id="RHEA:73383"/>
        <dbReference type="ChEBI" id="CHEBI:37575"/>
        <dbReference type="ChEBI" id="CHEBI:58937"/>
    </reaction>
</comment>
<dbReference type="PANTHER" id="PTHR24089">
    <property type="entry name" value="SOLUTE CARRIER FAMILY 25"/>
    <property type="match status" value="1"/>
</dbReference>
<dbReference type="Pfam" id="PF00153">
    <property type="entry name" value="Mito_carr"/>
    <property type="match status" value="3"/>
</dbReference>
<feature type="repeat" description="Solcar" evidence="13">
    <location>
        <begin position="118"/>
        <end position="204"/>
    </location>
</feature>
<dbReference type="SUPFAM" id="SSF103506">
    <property type="entry name" value="Mitochondrial carrier"/>
    <property type="match status" value="1"/>
</dbReference>
<keyword evidence="5" id="KW-0677">Repeat</keyword>
<dbReference type="AlphaFoldDB" id="A0AAN9BX94"/>
<keyword evidence="7" id="KW-0496">Mitochondrion</keyword>
<sequence>MVGYTPHESVRLSDVEYAAAGAISGSVTRCICQPLDVLKIRFQLQVEPIAKAANSKYSGVIQAAGTIIKEEGWRALWKGHVPAQVLSVVYGMVQYSSFEILTDVVWRLGPVELTTTEWRPVTHTLCGGVSGSVATCFIHPIDVLRTRFVAQGEPKIYTSLTDACRKIATQEGYSGFYKGLSASIVQIAPQMGMQFGFYSLFTGLWNESRGTWFDSVPGNLESLVCGTAAGVASKTVIYPLDMIKKRLQVQGFESARRKFGAVKHYSGLVSSLAKVAREEGVRGLYKGLTPGLLKAGAVAGLNFSVYEHVCHVFSALRES</sequence>
<evidence type="ECO:0000256" key="6">
    <source>
        <dbReference type="ARBA" id="ARBA00022989"/>
    </source>
</evidence>
<accession>A0AAN9BX94</accession>
<dbReference type="EMBL" id="JBAMIC010000002">
    <property type="protein sequence ID" value="KAK7113513.1"/>
    <property type="molecule type" value="Genomic_DNA"/>
</dbReference>
<reference evidence="15 16" key="1">
    <citation type="submission" date="2024-02" db="EMBL/GenBank/DDBJ databases">
        <title>Chromosome-scale genome assembly of the rough periwinkle Littorina saxatilis.</title>
        <authorList>
            <person name="De Jode A."/>
            <person name="Faria R."/>
            <person name="Formenti G."/>
            <person name="Sims Y."/>
            <person name="Smith T.P."/>
            <person name="Tracey A."/>
            <person name="Wood J.M.D."/>
            <person name="Zagrodzka Z.B."/>
            <person name="Johannesson K."/>
            <person name="Butlin R.K."/>
            <person name="Leder E.H."/>
        </authorList>
    </citation>
    <scope>NUCLEOTIDE SEQUENCE [LARGE SCALE GENOMIC DNA]</scope>
    <source>
        <strain evidence="15">Snail1</strain>
        <tissue evidence="15">Muscle</tissue>
    </source>
</reference>
<evidence type="ECO:0000256" key="1">
    <source>
        <dbReference type="ARBA" id="ARBA00004225"/>
    </source>
</evidence>
<dbReference type="Gene3D" id="1.50.40.10">
    <property type="entry name" value="Mitochondrial carrier domain"/>
    <property type="match status" value="1"/>
</dbReference>
<feature type="repeat" description="Solcar" evidence="13">
    <location>
        <begin position="217"/>
        <end position="312"/>
    </location>
</feature>
<evidence type="ECO:0000256" key="12">
    <source>
        <dbReference type="ARBA" id="ARBA00050799"/>
    </source>
</evidence>
<dbReference type="FunFam" id="1.50.40.10:FF:000011">
    <property type="entry name" value="Mitochondrial thiamine pyrophosphate carrier 1"/>
    <property type="match status" value="1"/>
</dbReference>
<evidence type="ECO:0000313" key="16">
    <source>
        <dbReference type="Proteomes" id="UP001374579"/>
    </source>
</evidence>
<keyword evidence="16" id="KW-1185">Reference proteome</keyword>
<evidence type="ECO:0000256" key="5">
    <source>
        <dbReference type="ARBA" id="ARBA00022737"/>
    </source>
</evidence>
<keyword evidence="6" id="KW-1133">Transmembrane helix</keyword>
<evidence type="ECO:0000256" key="2">
    <source>
        <dbReference type="ARBA" id="ARBA00006375"/>
    </source>
</evidence>
<evidence type="ECO:0000256" key="3">
    <source>
        <dbReference type="ARBA" id="ARBA00022448"/>
    </source>
</evidence>
<evidence type="ECO:0000256" key="8">
    <source>
        <dbReference type="ARBA" id="ARBA00023136"/>
    </source>
</evidence>
<keyword evidence="4 13" id="KW-0812">Transmembrane</keyword>
<comment type="similarity">
    <text evidence="2 14">Belongs to the mitochondrial carrier (TC 2.A.29) family.</text>
</comment>
<dbReference type="InterPro" id="IPR023395">
    <property type="entry name" value="MCP_dom_sf"/>
</dbReference>
<comment type="subcellular location">
    <subcellularLocation>
        <location evidence="1">Mitochondrion membrane</location>
        <topology evidence="1">Multi-pass membrane protein</topology>
    </subcellularLocation>
</comment>
<evidence type="ECO:0000256" key="11">
    <source>
        <dbReference type="ARBA" id="ARBA00041879"/>
    </source>
</evidence>
<proteinExistence type="inferred from homology"/>
<gene>
    <name evidence="15" type="ORF">V1264_012787</name>
</gene>
<feature type="repeat" description="Solcar" evidence="13">
    <location>
        <begin position="12"/>
        <end position="104"/>
    </location>
</feature>
<evidence type="ECO:0000256" key="14">
    <source>
        <dbReference type="RuleBase" id="RU000488"/>
    </source>
</evidence>
<protein>
    <recommendedName>
        <fullName evidence="10">Mitochondrial thiamine pyrophosphate carrier</fullName>
    </recommendedName>
    <alternativeName>
        <fullName evidence="11">Solute carrier family 25 member 19</fullName>
    </alternativeName>
</protein>
<keyword evidence="8 13" id="KW-0472">Membrane</keyword>
<evidence type="ECO:0000256" key="10">
    <source>
        <dbReference type="ARBA" id="ARBA00040836"/>
    </source>
</evidence>
<organism evidence="15 16">
    <name type="scientific">Littorina saxatilis</name>
    <dbReference type="NCBI Taxonomy" id="31220"/>
    <lineage>
        <taxon>Eukaryota</taxon>
        <taxon>Metazoa</taxon>
        <taxon>Spiralia</taxon>
        <taxon>Lophotrochozoa</taxon>
        <taxon>Mollusca</taxon>
        <taxon>Gastropoda</taxon>
        <taxon>Caenogastropoda</taxon>
        <taxon>Littorinimorpha</taxon>
        <taxon>Littorinoidea</taxon>
        <taxon>Littorinidae</taxon>
        <taxon>Littorina</taxon>
    </lineage>
</organism>
<evidence type="ECO:0000256" key="9">
    <source>
        <dbReference type="ARBA" id="ARBA00037549"/>
    </source>
</evidence>
<dbReference type="InterPro" id="IPR002067">
    <property type="entry name" value="MCP"/>
</dbReference>
<dbReference type="GO" id="GO:0090422">
    <property type="term" value="F:thiamine pyrophosphate transmembrane transporter activity"/>
    <property type="evidence" value="ECO:0007669"/>
    <property type="project" value="UniProtKB-ARBA"/>
</dbReference>
<name>A0AAN9BX94_9CAEN</name>
<dbReference type="Proteomes" id="UP001374579">
    <property type="component" value="Unassembled WGS sequence"/>
</dbReference>
<comment type="function">
    <text evidence="9">Mitochondrial transporter mediating uptake of thiamine diphosphate into mitochondria. It is not clear if the antiporter activity is affected by the membrane potential or by the proton electrochemical gradient.</text>
</comment>
<dbReference type="GO" id="GO:0031966">
    <property type="term" value="C:mitochondrial membrane"/>
    <property type="evidence" value="ECO:0007669"/>
    <property type="project" value="UniProtKB-SubCell"/>
</dbReference>